<protein>
    <submittedName>
        <fullName evidence="1">Uncharacterized protein</fullName>
    </submittedName>
</protein>
<comment type="caution">
    <text evidence="1">The sequence shown here is derived from an EMBL/GenBank/DDBJ whole genome shotgun (WGS) entry which is preliminary data.</text>
</comment>
<accession>A0A1F5WPZ5</accession>
<dbReference type="AlphaFoldDB" id="A0A1F5WPZ5"/>
<evidence type="ECO:0000313" key="1">
    <source>
        <dbReference type="EMBL" id="OGF77674.1"/>
    </source>
</evidence>
<reference evidence="1 2" key="1">
    <citation type="journal article" date="2016" name="Nat. Commun.">
        <title>Thousands of microbial genomes shed light on interconnected biogeochemical processes in an aquifer system.</title>
        <authorList>
            <person name="Anantharaman K."/>
            <person name="Brown C.T."/>
            <person name="Hug L.A."/>
            <person name="Sharon I."/>
            <person name="Castelle C.J."/>
            <person name="Probst A.J."/>
            <person name="Thomas B.C."/>
            <person name="Singh A."/>
            <person name="Wilkins M.J."/>
            <person name="Karaoz U."/>
            <person name="Brodie E.L."/>
            <person name="Williams K.H."/>
            <person name="Hubbard S.S."/>
            <person name="Banfield J.F."/>
        </authorList>
    </citation>
    <scope>NUCLEOTIDE SEQUENCE [LARGE SCALE GENOMIC DNA]</scope>
</reference>
<dbReference type="EMBL" id="MFHI01000037">
    <property type="protein sequence ID" value="OGF77674.1"/>
    <property type="molecule type" value="Genomic_DNA"/>
</dbReference>
<name>A0A1F5WPZ5_9BACT</name>
<dbReference type="Proteomes" id="UP000178425">
    <property type="component" value="Unassembled WGS sequence"/>
</dbReference>
<proteinExistence type="predicted"/>
<gene>
    <name evidence="1" type="ORF">A2W54_02810</name>
</gene>
<sequence>MVKKGLSSKPITMKDLGEFTEQVILPGVEAIVEQKIEERVKPLIDDAVKPFREEMRKGFADINKSISVLGGDIAEIKENIKDQKHEERIRVLERKVGVR</sequence>
<evidence type="ECO:0000313" key="2">
    <source>
        <dbReference type="Proteomes" id="UP000178425"/>
    </source>
</evidence>
<organism evidence="1 2">
    <name type="scientific">Candidatus Giovannonibacteria bacterium RIFCSPHIGHO2_02_43_13</name>
    <dbReference type="NCBI Taxonomy" id="1798330"/>
    <lineage>
        <taxon>Bacteria</taxon>
        <taxon>Candidatus Giovannoniibacteriota</taxon>
    </lineage>
</organism>